<dbReference type="SUPFAM" id="SSF52540">
    <property type="entry name" value="P-loop containing nucleoside triphosphate hydrolases"/>
    <property type="match status" value="1"/>
</dbReference>
<accession>X1FVJ8</accession>
<sequence>MKNIRLSEIHITNFFGYENVFFGDLRNYNILIGQNNAGKSNLFKLL</sequence>
<dbReference type="Gene3D" id="3.40.50.300">
    <property type="entry name" value="P-loop containing nucleotide triphosphate hydrolases"/>
    <property type="match status" value="1"/>
</dbReference>
<dbReference type="EMBL" id="BARU01017789">
    <property type="protein sequence ID" value="GAH49012.1"/>
    <property type="molecule type" value="Genomic_DNA"/>
</dbReference>
<evidence type="ECO:0008006" key="2">
    <source>
        <dbReference type="Google" id="ProtNLM"/>
    </source>
</evidence>
<name>X1FVJ8_9ZZZZ</name>
<dbReference type="InterPro" id="IPR027417">
    <property type="entry name" value="P-loop_NTPase"/>
</dbReference>
<organism evidence="1">
    <name type="scientific">marine sediment metagenome</name>
    <dbReference type="NCBI Taxonomy" id="412755"/>
    <lineage>
        <taxon>unclassified sequences</taxon>
        <taxon>metagenomes</taxon>
        <taxon>ecological metagenomes</taxon>
    </lineage>
</organism>
<reference evidence="1" key="1">
    <citation type="journal article" date="2014" name="Front. Microbiol.">
        <title>High frequency of phylogenetically diverse reductive dehalogenase-homologous genes in deep subseafloor sedimentary metagenomes.</title>
        <authorList>
            <person name="Kawai M."/>
            <person name="Futagami T."/>
            <person name="Toyoda A."/>
            <person name="Takaki Y."/>
            <person name="Nishi S."/>
            <person name="Hori S."/>
            <person name="Arai W."/>
            <person name="Tsubouchi T."/>
            <person name="Morono Y."/>
            <person name="Uchiyama I."/>
            <person name="Ito T."/>
            <person name="Fujiyama A."/>
            <person name="Inagaki F."/>
            <person name="Takami H."/>
        </authorList>
    </citation>
    <scope>NUCLEOTIDE SEQUENCE</scope>
    <source>
        <strain evidence="1">Expedition CK06-06</strain>
    </source>
</reference>
<evidence type="ECO:0000313" key="1">
    <source>
        <dbReference type="EMBL" id="GAH49012.1"/>
    </source>
</evidence>
<comment type="caution">
    <text evidence="1">The sequence shown here is derived from an EMBL/GenBank/DDBJ whole genome shotgun (WGS) entry which is preliminary data.</text>
</comment>
<protein>
    <recommendedName>
        <fullName evidence="2">AAA domain-containing protein</fullName>
    </recommendedName>
</protein>
<proteinExistence type="predicted"/>
<dbReference type="AlphaFoldDB" id="X1FVJ8"/>
<feature type="non-terminal residue" evidence="1">
    <location>
        <position position="46"/>
    </location>
</feature>
<gene>
    <name evidence="1" type="ORF">S03H2_29465</name>
</gene>